<keyword evidence="3" id="KW-1185">Reference proteome</keyword>
<evidence type="ECO:0000256" key="1">
    <source>
        <dbReference type="SAM" id="SignalP"/>
    </source>
</evidence>
<dbReference type="Proteomes" id="UP000566071">
    <property type="component" value="Unassembled WGS sequence"/>
</dbReference>
<feature type="signal peptide" evidence="1">
    <location>
        <begin position="1"/>
        <end position="22"/>
    </location>
</feature>
<comment type="caution">
    <text evidence="2">The sequence shown here is derived from an EMBL/GenBank/DDBJ whole genome shotgun (WGS) entry which is preliminary data.</text>
</comment>
<organism evidence="2 3">
    <name type="scientific">Mucilaginibacter humi</name>
    <dbReference type="NCBI Taxonomy" id="2732510"/>
    <lineage>
        <taxon>Bacteria</taxon>
        <taxon>Pseudomonadati</taxon>
        <taxon>Bacteroidota</taxon>
        <taxon>Sphingobacteriia</taxon>
        <taxon>Sphingobacteriales</taxon>
        <taxon>Sphingobacteriaceae</taxon>
        <taxon>Mucilaginibacter</taxon>
    </lineage>
</organism>
<reference evidence="2 3" key="1">
    <citation type="submission" date="2020-05" db="EMBL/GenBank/DDBJ databases">
        <authorList>
            <person name="Khan S.A."/>
            <person name="Jeon C.O."/>
            <person name="Chun B.H."/>
        </authorList>
    </citation>
    <scope>NUCLEOTIDE SEQUENCE [LARGE SCALE GENOMIC DNA]</scope>
    <source>
        <strain evidence="2 3">S1162</strain>
    </source>
</reference>
<accession>A0ABX1W380</accession>
<proteinExistence type="predicted"/>
<protein>
    <recommendedName>
        <fullName evidence="4">Secreted protein</fullName>
    </recommendedName>
</protein>
<evidence type="ECO:0000313" key="2">
    <source>
        <dbReference type="EMBL" id="NNU34116.1"/>
    </source>
</evidence>
<keyword evidence="1" id="KW-0732">Signal</keyword>
<feature type="chain" id="PRO_5046836317" description="Secreted protein" evidence="1">
    <location>
        <begin position="23"/>
        <end position="105"/>
    </location>
</feature>
<evidence type="ECO:0008006" key="4">
    <source>
        <dbReference type="Google" id="ProtNLM"/>
    </source>
</evidence>
<gene>
    <name evidence="2" type="ORF">HK413_08120</name>
</gene>
<name>A0ABX1W380_9SPHI</name>
<sequence length="105" mass="11692">MLLAGYLYVVVMHLQFVAPAHSAAQSRASITPKGYDKTGHVILINKKIFKTVINRKDNEAKASQHLYVTTLLFNHTYASVAGIKLPACTTPSSAFQVKRPFYLRI</sequence>
<dbReference type="EMBL" id="JABFCR010000032">
    <property type="protein sequence ID" value="NNU34116.1"/>
    <property type="molecule type" value="Genomic_DNA"/>
</dbReference>
<evidence type="ECO:0000313" key="3">
    <source>
        <dbReference type="Proteomes" id="UP000566071"/>
    </source>
</evidence>